<dbReference type="Proteomes" id="UP001597110">
    <property type="component" value="Unassembled WGS sequence"/>
</dbReference>
<evidence type="ECO:0000256" key="1">
    <source>
        <dbReference type="SAM" id="MobiDB-lite"/>
    </source>
</evidence>
<dbReference type="RefSeq" id="WP_386825021.1">
    <property type="nucleotide sequence ID" value="NZ_JBHTIF010000003.1"/>
</dbReference>
<evidence type="ECO:0000313" key="2">
    <source>
        <dbReference type="EMBL" id="MFD0726822.1"/>
    </source>
</evidence>
<organism evidence="2 3">
    <name type="scientific">Lysobacter brunescens</name>
    <dbReference type="NCBI Taxonomy" id="262323"/>
    <lineage>
        <taxon>Bacteria</taxon>
        <taxon>Pseudomonadati</taxon>
        <taxon>Pseudomonadota</taxon>
        <taxon>Gammaproteobacteria</taxon>
        <taxon>Lysobacterales</taxon>
        <taxon>Lysobacteraceae</taxon>
        <taxon>Lysobacter</taxon>
    </lineage>
</organism>
<keyword evidence="3" id="KW-1185">Reference proteome</keyword>
<sequence>MPQRTIVVCIRQMPIRHLPITRILSAASPVPAHARNGSIRNRFMRNHIGKPIVGGKVNDACNGMRDTRNRRHGIHLQAP</sequence>
<accession>A0ABW2YGG6</accession>
<evidence type="ECO:0000313" key="3">
    <source>
        <dbReference type="Proteomes" id="UP001597110"/>
    </source>
</evidence>
<comment type="caution">
    <text evidence="2">The sequence shown here is derived from an EMBL/GenBank/DDBJ whole genome shotgun (WGS) entry which is preliminary data.</text>
</comment>
<proteinExistence type="predicted"/>
<protein>
    <recommendedName>
        <fullName evidence="4">Secreted protein</fullName>
    </recommendedName>
</protein>
<gene>
    <name evidence="2" type="ORF">ACFQ0E_14585</name>
</gene>
<feature type="compositionally biased region" description="Basic residues" evidence="1">
    <location>
        <begin position="68"/>
        <end position="79"/>
    </location>
</feature>
<evidence type="ECO:0008006" key="4">
    <source>
        <dbReference type="Google" id="ProtNLM"/>
    </source>
</evidence>
<feature type="region of interest" description="Disordered" evidence="1">
    <location>
        <begin position="59"/>
        <end position="79"/>
    </location>
</feature>
<dbReference type="EMBL" id="JBHTIF010000003">
    <property type="protein sequence ID" value="MFD0726822.1"/>
    <property type="molecule type" value="Genomic_DNA"/>
</dbReference>
<name>A0ABW2YGG6_9GAMM</name>
<reference evidence="3" key="1">
    <citation type="journal article" date="2019" name="Int. J. Syst. Evol. Microbiol.">
        <title>The Global Catalogue of Microorganisms (GCM) 10K type strain sequencing project: providing services to taxonomists for standard genome sequencing and annotation.</title>
        <authorList>
            <consortium name="The Broad Institute Genomics Platform"/>
            <consortium name="The Broad Institute Genome Sequencing Center for Infectious Disease"/>
            <person name="Wu L."/>
            <person name="Ma J."/>
        </authorList>
    </citation>
    <scope>NUCLEOTIDE SEQUENCE [LARGE SCALE GENOMIC DNA]</scope>
    <source>
        <strain evidence="3">CCUG 55585</strain>
    </source>
</reference>